<accession>A0ACA9PQD9</accession>
<protein>
    <submittedName>
        <fullName evidence="1">14093_t:CDS:1</fullName>
    </submittedName>
</protein>
<organism evidence="1 2">
    <name type="scientific">Acaulospora colombiana</name>
    <dbReference type="NCBI Taxonomy" id="27376"/>
    <lineage>
        <taxon>Eukaryota</taxon>
        <taxon>Fungi</taxon>
        <taxon>Fungi incertae sedis</taxon>
        <taxon>Mucoromycota</taxon>
        <taxon>Glomeromycotina</taxon>
        <taxon>Glomeromycetes</taxon>
        <taxon>Diversisporales</taxon>
        <taxon>Acaulosporaceae</taxon>
        <taxon>Acaulospora</taxon>
    </lineage>
</organism>
<evidence type="ECO:0000313" key="1">
    <source>
        <dbReference type="EMBL" id="CAG8720638.1"/>
    </source>
</evidence>
<sequence>SANAGMEEIKPQTSALGTEIDIFWSRMDGIDKHVTSINK</sequence>
<dbReference type="Proteomes" id="UP000789525">
    <property type="component" value="Unassembled WGS sequence"/>
</dbReference>
<dbReference type="EMBL" id="CAJVPT010038636">
    <property type="protein sequence ID" value="CAG8720638.1"/>
    <property type="molecule type" value="Genomic_DNA"/>
</dbReference>
<name>A0ACA9PQD9_9GLOM</name>
<keyword evidence="2" id="KW-1185">Reference proteome</keyword>
<evidence type="ECO:0000313" key="2">
    <source>
        <dbReference type="Proteomes" id="UP000789525"/>
    </source>
</evidence>
<reference evidence="1" key="1">
    <citation type="submission" date="2021-06" db="EMBL/GenBank/DDBJ databases">
        <authorList>
            <person name="Kallberg Y."/>
            <person name="Tangrot J."/>
            <person name="Rosling A."/>
        </authorList>
    </citation>
    <scope>NUCLEOTIDE SEQUENCE</scope>
    <source>
        <strain evidence="1">CL356</strain>
    </source>
</reference>
<proteinExistence type="predicted"/>
<feature type="non-terminal residue" evidence="1">
    <location>
        <position position="1"/>
    </location>
</feature>
<gene>
    <name evidence="1" type="ORF">ACOLOM_LOCUS11118</name>
</gene>
<comment type="caution">
    <text evidence="1">The sequence shown here is derived from an EMBL/GenBank/DDBJ whole genome shotgun (WGS) entry which is preliminary data.</text>
</comment>